<comment type="caution">
    <text evidence="3">The sequence shown here is derived from an EMBL/GenBank/DDBJ whole genome shotgun (WGS) entry which is preliminary data.</text>
</comment>
<dbReference type="OrthoDB" id="7189733at2759"/>
<evidence type="ECO:0000313" key="4">
    <source>
        <dbReference type="Proteomes" id="UP000494106"/>
    </source>
</evidence>
<keyword evidence="4" id="KW-1185">Reference proteome</keyword>
<evidence type="ECO:0000256" key="1">
    <source>
        <dbReference type="SAM" id="MobiDB-lite"/>
    </source>
</evidence>
<dbReference type="EMBL" id="CADEBD010000344">
    <property type="protein sequence ID" value="CAB3249024.1"/>
    <property type="molecule type" value="Genomic_DNA"/>
</dbReference>
<evidence type="ECO:0000313" key="2">
    <source>
        <dbReference type="EMBL" id="CAB3245948.1"/>
    </source>
</evidence>
<sequence>MSLKEPPEKSAPQPRLEDSLEDVVLSHSKDGLVVNSKTSIQLPILPPVVIDQKKHGGTRPIPSAEHLPPEHIQSDMSSEEFSSSPSSQPSFIETLLSFIQHGFVFWRRVFSDSFRWQIFKSLLLFAAGLKISKEYYKHANAIETPPSNVNDRKAWLERCKKHKERKGVIGNSTAK</sequence>
<proteinExistence type="predicted"/>
<protein>
    <submittedName>
        <fullName evidence="3">Uncharacterized protein</fullName>
    </submittedName>
</protein>
<dbReference type="Proteomes" id="UP000494256">
    <property type="component" value="Unassembled WGS sequence"/>
</dbReference>
<evidence type="ECO:0000313" key="5">
    <source>
        <dbReference type="Proteomes" id="UP000494256"/>
    </source>
</evidence>
<dbReference type="AlphaFoldDB" id="A0A8S1AR22"/>
<feature type="region of interest" description="Disordered" evidence="1">
    <location>
        <begin position="1"/>
        <end position="20"/>
    </location>
</feature>
<organism evidence="3 5">
    <name type="scientific">Arctia plantaginis</name>
    <name type="common">Wood tiger moth</name>
    <name type="synonym">Phalaena plantaginis</name>
    <dbReference type="NCBI Taxonomy" id="874455"/>
    <lineage>
        <taxon>Eukaryota</taxon>
        <taxon>Metazoa</taxon>
        <taxon>Ecdysozoa</taxon>
        <taxon>Arthropoda</taxon>
        <taxon>Hexapoda</taxon>
        <taxon>Insecta</taxon>
        <taxon>Pterygota</taxon>
        <taxon>Neoptera</taxon>
        <taxon>Endopterygota</taxon>
        <taxon>Lepidoptera</taxon>
        <taxon>Glossata</taxon>
        <taxon>Ditrysia</taxon>
        <taxon>Noctuoidea</taxon>
        <taxon>Erebidae</taxon>
        <taxon>Arctiinae</taxon>
        <taxon>Arctia</taxon>
    </lineage>
</organism>
<feature type="compositionally biased region" description="Low complexity" evidence="1">
    <location>
        <begin position="74"/>
        <end position="84"/>
    </location>
</feature>
<gene>
    <name evidence="2" type="ORF">APLA_LOCUS10664</name>
    <name evidence="3" type="ORF">APLA_LOCUS12649</name>
</gene>
<dbReference type="Proteomes" id="UP000494106">
    <property type="component" value="Unassembled WGS sequence"/>
</dbReference>
<name>A0A8S1AR22_ARCPL</name>
<reference evidence="4 5" key="1">
    <citation type="submission" date="2020-04" db="EMBL/GenBank/DDBJ databases">
        <authorList>
            <person name="Wallbank WR R."/>
            <person name="Pardo Diaz C."/>
            <person name="Kozak K."/>
            <person name="Martin S."/>
            <person name="Jiggins C."/>
            <person name="Moest M."/>
            <person name="Warren A I."/>
            <person name="Byers J.R.P. K."/>
            <person name="Montejo-Kovacevich G."/>
            <person name="Yen C E."/>
        </authorList>
    </citation>
    <scope>NUCLEOTIDE SEQUENCE [LARGE SCALE GENOMIC DNA]</scope>
</reference>
<feature type="region of interest" description="Disordered" evidence="1">
    <location>
        <begin position="54"/>
        <end position="84"/>
    </location>
</feature>
<evidence type="ECO:0000313" key="3">
    <source>
        <dbReference type="EMBL" id="CAB3249024.1"/>
    </source>
</evidence>
<accession>A0A8S1AR22</accession>
<dbReference type="EMBL" id="CADEBC010000525">
    <property type="protein sequence ID" value="CAB3245948.1"/>
    <property type="molecule type" value="Genomic_DNA"/>
</dbReference>